<dbReference type="SUPFAM" id="SSF56300">
    <property type="entry name" value="Metallo-dependent phosphatases"/>
    <property type="match status" value="1"/>
</dbReference>
<dbReference type="KEGG" id="ccos:Pan44_10900"/>
<keyword evidence="9" id="KW-1185">Reference proteome</keyword>
<dbReference type="EMBL" id="CP036271">
    <property type="protein sequence ID" value="QDT53075.1"/>
    <property type="molecule type" value="Genomic_DNA"/>
</dbReference>
<evidence type="ECO:0000256" key="5">
    <source>
        <dbReference type="ARBA" id="ARBA00023211"/>
    </source>
</evidence>
<dbReference type="Proteomes" id="UP000315700">
    <property type="component" value="Chromosome"/>
</dbReference>
<name>A0A517SAA7_9PLAN</name>
<evidence type="ECO:0000259" key="7">
    <source>
        <dbReference type="Pfam" id="PF00149"/>
    </source>
</evidence>
<dbReference type="GO" id="GO:0008758">
    <property type="term" value="F:UDP-2,3-diacylglucosamine hydrolase activity"/>
    <property type="evidence" value="ECO:0007669"/>
    <property type="project" value="TreeGrafter"/>
</dbReference>
<evidence type="ECO:0000256" key="2">
    <source>
        <dbReference type="ARBA" id="ARBA00022519"/>
    </source>
</evidence>
<evidence type="ECO:0000256" key="6">
    <source>
        <dbReference type="SAM" id="MobiDB-lite"/>
    </source>
</evidence>
<protein>
    <submittedName>
        <fullName evidence="8">UDP-2,3-diacylglucosamine hydrolase</fullName>
    </submittedName>
</protein>
<evidence type="ECO:0000313" key="9">
    <source>
        <dbReference type="Proteomes" id="UP000315700"/>
    </source>
</evidence>
<dbReference type="PANTHER" id="PTHR34990">
    <property type="entry name" value="UDP-2,3-DIACYLGLUCOSAMINE HYDROLASE-RELATED"/>
    <property type="match status" value="1"/>
</dbReference>
<dbReference type="GO" id="GO:0046872">
    <property type="term" value="F:metal ion binding"/>
    <property type="evidence" value="ECO:0007669"/>
    <property type="project" value="UniProtKB-KW"/>
</dbReference>
<dbReference type="InterPro" id="IPR043461">
    <property type="entry name" value="LpxH-like"/>
</dbReference>
<evidence type="ECO:0000313" key="8">
    <source>
        <dbReference type="EMBL" id="QDT53075.1"/>
    </source>
</evidence>
<dbReference type="Pfam" id="PF00149">
    <property type="entry name" value="Metallophos"/>
    <property type="match status" value="1"/>
</dbReference>
<dbReference type="InParanoid" id="A0A517SAA7"/>
<dbReference type="InterPro" id="IPR029052">
    <property type="entry name" value="Metallo-depent_PP-like"/>
</dbReference>
<gene>
    <name evidence="8" type="ORF">Pan44_10900</name>
</gene>
<keyword evidence="3" id="KW-0479">Metal-binding</keyword>
<dbReference type="PANTHER" id="PTHR34990:SF2">
    <property type="entry name" value="BLL8164 PROTEIN"/>
    <property type="match status" value="1"/>
</dbReference>
<dbReference type="CDD" id="cd07398">
    <property type="entry name" value="MPP_YbbF-LpxH"/>
    <property type="match status" value="1"/>
</dbReference>
<dbReference type="AlphaFoldDB" id="A0A517SAA7"/>
<keyword evidence="2" id="KW-0997">Cell inner membrane</keyword>
<evidence type="ECO:0000256" key="4">
    <source>
        <dbReference type="ARBA" id="ARBA00023136"/>
    </source>
</evidence>
<evidence type="ECO:0000256" key="1">
    <source>
        <dbReference type="ARBA" id="ARBA00022475"/>
    </source>
</evidence>
<keyword evidence="8" id="KW-0378">Hydrolase</keyword>
<feature type="compositionally biased region" description="Polar residues" evidence="6">
    <location>
        <begin position="269"/>
        <end position="282"/>
    </location>
</feature>
<dbReference type="GO" id="GO:0009245">
    <property type="term" value="P:lipid A biosynthetic process"/>
    <property type="evidence" value="ECO:0007669"/>
    <property type="project" value="TreeGrafter"/>
</dbReference>
<accession>A0A517SAA7</accession>
<feature type="region of interest" description="Disordered" evidence="6">
    <location>
        <begin position="269"/>
        <end position="296"/>
    </location>
</feature>
<keyword evidence="5" id="KW-0464">Manganese</keyword>
<feature type="domain" description="Calcineurin-like phosphoesterase" evidence="7">
    <location>
        <begin position="30"/>
        <end position="227"/>
    </location>
</feature>
<dbReference type="InterPro" id="IPR004843">
    <property type="entry name" value="Calcineurin-like_PHP"/>
</dbReference>
<keyword evidence="1" id="KW-1003">Cell membrane</keyword>
<evidence type="ECO:0000256" key="3">
    <source>
        <dbReference type="ARBA" id="ARBA00022723"/>
    </source>
</evidence>
<keyword evidence="4" id="KW-0472">Membrane</keyword>
<organism evidence="8 9">
    <name type="scientific">Caulifigura coniformis</name>
    <dbReference type="NCBI Taxonomy" id="2527983"/>
    <lineage>
        <taxon>Bacteria</taxon>
        <taxon>Pseudomonadati</taxon>
        <taxon>Planctomycetota</taxon>
        <taxon>Planctomycetia</taxon>
        <taxon>Planctomycetales</taxon>
        <taxon>Planctomycetaceae</taxon>
        <taxon>Caulifigura</taxon>
    </lineage>
</organism>
<reference evidence="8 9" key="1">
    <citation type="submission" date="2019-02" db="EMBL/GenBank/DDBJ databases">
        <title>Deep-cultivation of Planctomycetes and their phenomic and genomic characterization uncovers novel biology.</title>
        <authorList>
            <person name="Wiegand S."/>
            <person name="Jogler M."/>
            <person name="Boedeker C."/>
            <person name="Pinto D."/>
            <person name="Vollmers J."/>
            <person name="Rivas-Marin E."/>
            <person name="Kohn T."/>
            <person name="Peeters S.H."/>
            <person name="Heuer A."/>
            <person name="Rast P."/>
            <person name="Oberbeckmann S."/>
            <person name="Bunk B."/>
            <person name="Jeske O."/>
            <person name="Meyerdierks A."/>
            <person name="Storesund J.E."/>
            <person name="Kallscheuer N."/>
            <person name="Luecker S."/>
            <person name="Lage O.M."/>
            <person name="Pohl T."/>
            <person name="Merkel B.J."/>
            <person name="Hornburger P."/>
            <person name="Mueller R.-W."/>
            <person name="Bruemmer F."/>
            <person name="Labrenz M."/>
            <person name="Spormann A.M."/>
            <person name="Op den Camp H."/>
            <person name="Overmann J."/>
            <person name="Amann R."/>
            <person name="Jetten M.S.M."/>
            <person name="Mascher T."/>
            <person name="Medema M.H."/>
            <person name="Devos D.P."/>
            <person name="Kaster A.-K."/>
            <person name="Ovreas L."/>
            <person name="Rohde M."/>
            <person name="Galperin M.Y."/>
            <person name="Jogler C."/>
        </authorList>
    </citation>
    <scope>NUCLEOTIDE SEQUENCE [LARGE SCALE GENOMIC DNA]</scope>
    <source>
        <strain evidence="8 9">Pan44</strain>
    </source>
</reference>
<dbReference type="Gene3D" id="3.60.21.10">
    <property type="match status" value="1"/>
</dbReference>
<proteinExistence type="predicted"/>
<dbReference type="GO" id="GO:0016020">
    <property type="term" value="C:membrane"/>
    <property type="evidence" value="ECO:0007669"/>
    <property type="project" value="GOC"/>
</dbReference>
<sequence>MADGITGLSSAYWVEEARSESTDGRRVRSIFLSDLHLGCRHTKSAALLSFLKHQKPEFLYLVGDIIDGWKVKRGWYWNDEYSFLVRRLIGMMKHGTIVRYCPGNHDEFLRNFFDSFGSIEIADEFVHRLADGRMALVMHGDQFDTVVRHHRWLSMLGDFGYDALLALNRLFNWARQMLGMGYWSLSAYIKRQVKRATSFISNFEDVITRHAASHGCNAVICGHIHTPRMSERNGIDYWNTGDWVESCTALVEYTDGSVELIYHPWSIESPSEADNTPDSQSDPMELESLASMSGVN</sequence>